<sequence length="450" mass="50067">MQCGVCERETARLSCSSCSRARAWPIRYDTLLRIAERDAAGEKVQEYLESTRGEVDNNAVQRGEARERIRKLKEETAMLREKAVADSVRLQAIKKKNAERRQLLEDAMKARERMEQIAASCQRDIKRLNQKWKTLYTRTAEARGLLCQEAAMLYGLRQKRKSGKTEYTIGGVAIPNFLQDLNGYRYTQITTSLGHLSHLLVLISHYLGLKLPNEIILPSRDSPFTLIRGVLNNRHMATRPLHLEFPLSQLTRENPSAHTKFIEGISMLAINIAWLCFSQGLDVSEIDDACKPGRNMWRLLVAKDNTAAVGPMFGRTSHATANGNLATATGQAIMWRFKLGYNVVVEKIRYTLQGEAIGQEWDLVPEAEREEKPVKLISRSPDGTDSEAGTSVVRGNGKEKGGEKEGAGVIVPKRANTVSVASAGWSHLQAAGAGISGWTRIKARAKGVQE</sequence>
<comment type="caution">
    <text evidence="6">The sequence shown here is derived from an EMBL/GenBank/DDBJ whole genome shotgun (WGS) entry which is preliminary data.</text>
</comment>
<feature type="coiled-coil region" evidence="4">
    <location>
        <begin position="55"/>
        <end position="131"/>
    </location>
</feature>
<gene>
    <name evidence="6" type="ORF">Q9L58_001228</name>
</gene>
<name>A0ABR3GUQ0_9PEZI</name>
<feature type="compositionally biased region" description="Basic and acidic residues" evidence="5">
    <location>
        <begin position="396"/>
        <end position="406"/>
    </location>
</feature>
<keyword evidence="7" id="KW-1185">Reference proteome</keyword>
<evidence type="ECO:0000256" key="1">
    <source>
        <dbReference type="ARBA" id="ARBA00009574"/>
    </source>
</evidence>
<dbReference type="InterPro" id="IPR018791">
    <property type="entry name" value="UV_resistance/autophagy_Atg14"/>
</dbReference>
<dbReference type="PANTHER" id="PTHR15157">
    <property type="entry name" value="UV RADIATION RESISTANCE-ASSOCIATED GENE PROTEIN"/>
    <property type="match status" value="1"/>
</dbReference>
<proteinExistence type="inferred from homology"/>
<dbReference type="EMBL" id="JBBBZM010000009">
    <property type="protein sequence ID" value="KAL0639661.1"/>
    <property type="molecule type" value="Genomic_DNA"/>
</dbReference>
<comment type="similarity">
    <text evidence="1">Belongs to the ATG14 family.</text>
</comment>
<evidence type="ECO:0000256" key="2">
    <source>
        <dbReference type="ARBA" id="ARBA00013807"/>
    </source>
</evidence>
<protein>
    <recommendedName>
        <fullName evidence="2">Autophagy-related protein 14</fullName>
    </recommendedName>
</protein>
<evidence type="ECO:0000313" key="7">
    <source>
        <dbReference type="Proteomes" id="UP001447188"/>
    </source>
</evidence>
<reference evidence="6 7" key="1">
    <citation type="submission" date="2024-02" db="EMBL/GenBank/DDBJ databases">
        <title>Discinaceae phylogenomics.</title>
        <authorList>
            <person name="Dirks A.C."/>
            <person name="James T.Y."/>
        </authorList>
    </citation>
    <scope>NUCLEOTIDE SEQUENCE [LARGE SCALE GENOMIC DNA]</scope>
    <source>
        <strain evidence="6 7">ACD0624</strain>
    </source>
</reference>
<feature type="region of interest" description="Disordered" evidence="5">
    <location>
        <begin position="377"/>
        <end position="410"/>
    </location>
</feature>
<organism evidence="6 7">
    <name type="scientific">Discina gigas</name>
    <dbReference type="NCBI Taxonomy" id="1032678"/>
    <lineage>
        <taxon>Eukaryota</taxon>
        <taxon>Fungi</taxon>
        <taxon>Dikarya</taxon>
        <taxon>Ascomycota</taxon>
        <taxon>Pezizomycotina</taxon>
        <taxon>Pezizomycetes</taxon>
        <taxon>Pezizales</taxon>
        <taxon>Discinaceae</taxon>
        <taxon>Discina</taxon>
    </lineage>
</organism>
<evidence type="ECO:0000256" key="4">
    <source>
        <dbReference type="SAM" id="Coils"/>
    </source>
</evidence>
<dbReference type="Pfam" id="PF10186">
    <property type="entry name" value="ATG14"/>
    <property type="match status" value="1"/>
</dbReference>
<evidence type="ECO:0000256" key="3">
    <source>
        <dbReference type="ARBA" id="ARBA00023054"/>
    </source>
</evidence>
<dbReference type="Proteomes" id="UP001447188">
    <property type="component" value="Unassembled WGS sequence"/>
</dbReference>
<evidence type="ECO:0000313" key="6">
    <source>
        <dbReference type="EMBL" id="KAL0639661.1"/>
    </source>
</evidence>
<dbReference type="PANTHER" id="PTHR15157:SF13">
    <property type="entry name" value="AUTOPHAGY-RELATED PROTEIN 14"/>
    <property type="match status" value="1"/>
</dbReference>
<keyword evidence="3 4" id="KW-0175">Coiled coil</keyword>
<accession>A0ABR3GUQ0</accession>
<evidence type="ECO:0000256" key="5">
    <source>
        <dbReference type="SAM" id="MobiDB-lite"/>
    </source>
</evidence>